<dbReference type="WBParaSite" id="BXY_0443000.1">
    <property type="protein sequence ID" value="BXY_0443000.1"/>
    <property type="gene ID" value="BXY_0443000"/>
</dbReference>
<evidence type="ECO:0000313" key="5">
    <source>
        <dbReference type="WBParaSite" id="BXY_0443000.1"/>
    </source>
</evidence>
<organism evidence="3 5">
    <name type="scientific">Bursaphelenchus xylophilus</name>
    <name type="common">Pinewood nematode worm</name>
    <name type="synonym">Aphelenchoides xylophilus</name>
    <dbReference type="NCBI Taxonomy" id="6326"/>
    <lineage>
        <taxon>Eukaryota</taxon>
        <taxon>Metazoa</taxon>
        <taxon>Ecdysozoa</taxon>
        <taxon>Nematoda</taxon>
        <taxon>Chromadorea</taxon>
        <taxon>Rhabditida</taxon>
        <taxon>Tylenchina</taxon>
        <taxon>Tylenchomorpha</taxon>
        <taxon>Aphelenchoidea</taxon>
        <taxon>Aphelenchoididae</taxon>
        <taxon>Bursaphelenchus</taxon>
    </lineage>
</organism>
<protein>
    <submittedName>
        <fullName evidence="2">(pine wood nematode) hypothetical protein</fullName>
    </submittedName>
</protein>
<evidence type="ECO:0000313" key="2">
    <source>
        <dbReference type="EMBL" id="CAD5225206.1"/>
    </source>
</evidence>
<dbReference type="Proteomes" id="UP000095284">
    <property type="component" value="Unplaced"/>
</dbReference>
<name>A0A1I7RUM0_BURXY</name>
<evidence type="ECO:0000256" key="1">
    <source>
        <dbReference type="SAM" id="MobiDB-lite"/>
    </source>
</evidence>
<dbReference type="EMBL" id="CAJFDI010000004">
    <property type="protein sequence ID" value="CAD5225206.1"/>
    <property type="molecule type" value="Genomic_DNA"/>
</dbReference>
<sequence length="394" mass="45372">MRELRKQSARNYLHFPAWPRSVLQQALEASENYVCAPQSRLQCISELRNVIHHCRDFSGKFLEELDLKSADEYANTAILEMADENQLDIREDQVEVQALKALWQFMFIHRSESLRNLALSHLDTMNKLISSSKYLSATAAARSTLFQLLRHILNTKKITVKLQDVEVNRESYGEKSNIQKVFEGGAGVEDLERLKAQAEFMLNQLYRLKKLPEDRRFLMKILCEMADIIGREANESPKKPPNKRPKSLKDELEGDVDDNEGDENQEQRVSYDFEVFEGEIGDQVEHKVDNRLENEVDINSPMRVTSLRDELKAALTKRKADFDQRQLAALARLKNCTVEEVIRQEMERKNVAAPVQPQERVVYAPQQRLNISAADLMAAMKSRPKIDALGDIEE</sequence>
<dbReference type="AlphaFoldDB" id="A0A1I7RUM0"/>
<evidence type="ECO:0000313" key="3">
    <source>
        <dbReference type="Proteomes" id="UP000095284"/>
    </source>
</evidence>
<dbReference type="EMBL" id="CAJFCV020000004">
    <property type="protein sequence ID" value="CAG9114213.1"/>
    <property type="molecule type" value="Genomic_DNA"/>
</dbReference>
<gene>
    <name evidence="2" type="ORF">BXYJ_LOCUS8428</name>
</gene>
<reference evidence="2" key="2">
    <citation type="submission" date="2020-09" db="EMBL/GenBank/DDBJ databases">
        <authorList>
            <person name="Kikuchi T."/>
        </authorList>
    </citation>
    <scope>NUCLEOTIDE SEQUENCE</scope>
    <source>
        <strain evidence="2">Ka4C1</strain>
    </source>
</reference>
<dbReference type="SMR" id="A0A1I7RUM0"/>
<dbReference type="OrthoDB" id="10464685at2759"/>
<dbReference type="Proteomes" id="UP000582659">
    <property type="component" value="Unassembled WGS sequence"/>
</dbReference>
<feature type="region of interest" description="Disordered" evidence="1">
    <location>
        <begin position="233"/>
        <end position="267"/>
    </location>
</feature>
<keyword evidence="4" id="KW-1185">Reference proteome</keyword>
<dbReference type="Proteomes" id="UP000659654">
    <property type="component" value="Unassembled WGS sequence"/>
</dbReference>
<reference evidence="5" key="1">
    <citation type="submission" date="2016-11" db="UniProtKB">
        <authorList>
            <consortium name="WormBaseParasite"/>
        </authorList>
    </citation>
    <scope>IDENTIFICATION</scope>
</reference>
<accession>A0A1I7RUM0</accession>
<proteinExistence type="predicted"/>
<feature type="compositionally biased region" description="Acidic residues" evidence="1">
    <location>
        <begin position="252"/>
        <end position="264"/>
    </location>
</feature>
<evidence type="ECO:0000313" key="4">
    <source>
        <dbReference type="Proteomes" id="UP000659654"/>
    </source>
</evidence>